<dbReference type="GO" id="GO:0004470">
    <property type="term" value="F:malic enzyme activity"/>
    <property type="evidence" value="ECO:0007669"/>
    <property type="project" value="InterPro"/>
</dbReference>
<dbReference type="STRING" id="44009.RV01_GL001004"/>
<evidence type="ECO:0000256" key="3">
    <source>
        <dbReference type="RuleBase" id="RU003427"/>
    </source>
</evidence>
<dbReference type="SMART" id="SM01274">
    <property type="entry name" value="malic"/>
    <property type="match status" value="1"/>
</dbReference>
<dbReference type="Proteomes" id="UP000014127">
    <property type="component" value="Unassembled WGS sequence"/>
</dbReference>
<dbReference type="Gene3D" id="3.40.50.10380">
    <property type="entry name" value="Malic enzyme, N-terminal domain"/>
    <property type="match status" value="1"/>
</dbReference>
<dbReference type="PANTHER" id="PTHR23406:SF34">
    <property type="entry name" value="NAD-DEPENDENT MALIC ENZYME, MITOCHONDRIAL"/>
    <property type="match status" value="1"/>
</dbReference>
<keyword evidence="6" id="KW-1185">Reference proteome</keyword>
<dbReference type="InterPro" id="IPR001891">
    <property type="entry name" value="Malic_OxRdtase"/>
</dbReference>
<reference evidence="5 6" key="1">
    <citation type="submission" date="2013-03" db="EMBL/GenBank/DDBJ databases">
        <title>The Genome Sequence of Enterococcus dispar ATCC_51266 (Illumina only assembly).</title>
        <authorList>
            <consortium name="The Broad Institute Genomics Platform"/>
            <consortium name="The Broad Institute Genome Sequencing Center for Infectious Disease"/>
            <person name="Earl A."/>
            <person name="Russ C."/>
            <person name="Gilmore M."/>
            <person name="Surin D."/>
            <person name="Walker B."/>
            <person name="Young S."/>
            <person name="Zeng Q."/>
            <person name="Gargeya S."/>
            <person name="Fitzgerald M."/>
            <person name="Haas B."/>
            <person name="Abouelleil A."/>
            <person name="Allen A.W."/>
            <person name="Alvarado L."/>
            <person name="Arachchi H.M."/>
            <person name="Berlin A.M."/>
            <person name="Chapman S.B."/>
            <person name="Gainer-Dewar J."/>
            <person name="Goldberg J."/>
            <person name="Griggs A."/>
            <person name="Gujja S."/>
            <person name="Hansen M."/>
            <person name="Howarth C."/>
            <person name="Imamovic A."/>
            <person name="Ireland A."/>
            <person name="Larimer J."/>
            <person name="McCowan C."/>
            <person name="Murphy C."/>
            <person name="Pearson M."/>
            <person name="Poon T.W."/>
            <person name="Priest M."/>
            <person name="Roberts A."/>
            <person name="Saif S."/>
            <person name="Shea T."/>
            <person name="Sisk P."/>
            <person name="Sykes S."/>
            <person name="Wortman J."/>
            <person name="Nusbaum C."/>
            <person name="Birren B."/>
        </authorList>
    </citation>
    <scope>NUCLEOTIDE SEQUENCE [LARGE SCALE GENOMIC DNA]</scope>
    <source>
        <strain evidence="5 6">ATCC 51266</strain>
    </source>
</reference>
<feature type="active site" description="Proton donor" evidence="2">
    <location>
        <position position="90"/>
    </location>
</feature>
<gene>
    <name evidence="5" type="ORF">OMK_01663</name>
</gene>
<dbReference type="OrthoDB" id="3314528at2"/>
<dbReference type="AlphaFoldDB" id="S1P1D3"/>
<dbReference type="PANTHER" id="PTHR23406">
    <property type="entry name" value="MALIC ENZYME-RELATED"/>
    <property type="match status" value="1"/>
</dbReference>
<evidence type="ECO:0000256" key="1">
    <source>
        <dbReference type="ARBA" id="ARBA00023027"/>
    </source>
</evidence>
<dbReference type="SUPFAM" id="SSF53223">
    <property type="entry name" value="Aminoacid dehydrogenase-like, N-terminal domain"/>
    <property type="match status" value="1"/>
</dbReference>
<evidence type="ECO:0000259" key="4">
    <source>
        <dbReference type="SMART" id="SM01274"/>
    </source>
</evidence>
<name>S1P1D3_9ENTE</name>
<proteinExistence type="inferred from homology"/>
<dbReference type="PIRSF" id="PIRSF000106">
    <property type="entry name" value="ME"/>
    <property type="match status" value="1"/>
</dbReference>
<accession>S1P1D3</accession>
<dbReference type="GO" id="GO:0016616">
    <property type="term" value="F:oxidoreductase activity, acting on the CH-OH group of donors, NAD or NADP as acceptor"/>
    <property type="evidence" value="ECO:0007669"/>
    <property type="project" value="InterPro"/>
</dbReference>
<dbReference type="Pfam" id="PF00390">
    <property type="entry name" value="malic"/>
    <property type="match status" value="1"/>
</dbReference>
<evidence type="ECO:0000313" key="6">
    <source>
        <dbReference type="Proteomes" id="UP000014127"/>
    </source>
</evidence>
<dbReference type="InterPro" id="IPR037062">
    <property type="entry name" value="Malic_N_dom_sf"/>
</dbReference>
<dbReference type="GO" id="GO:0006108">
    <property type="term" value="P:malate metabolic process"/>
    <property type="evidence" value="ECO:0007669"/>
    <property type="project" value="TreeGrafter"/>
</dbReference>
<dbReference type="GO" id="GO:0046872">
    <property type="term" value="F:metal ion binding"/>
    <property type="evidence" value="ECO:0007669"/>
    <property type="project" value="UniProtKB-KW"/>
</dbReference>
<feature type="active site" description="Proton acceptor" evidence="2">
    <location>
        <position position="163"/>
    </location>
</feature>
<sequence>MKGIEVLNNPFLNKGTAFTKDEREKLGLVGMLPSHIQTLEEQAVQAYGQYLSKTSDLEKRIFLMNIFNTNRTLFYKLMGQHIVEFMPIVYDPTVADSIEQYNELFVQPQNAAFLSIDAPEDIEASLKNAAAGRNIRLIVVTDAEGILGIGDWGVNGVDIAIGKLMVYTAAAGIDPSQVLPFASLDLAVCCNKLVLILVKSYLYL</sequence>
<keyword evidence="3" id="KW-0479">Metal-binding</keyword>
<organism evidence="5 6">
    <name type="scientific">Enterococcus dispar ATCC 51266</name>
    <dbReference type="NCBI Taxonomy" id="1139219"/>
    <lineage>
        <taxon>Bacteria</taxon>
        <taxon>Bacillati</taxon>
        <taxon>Bacillota</taxon>
        <taxon>Bacilli</taxon>
        <taxon>Lactobacillales</taxon>
        <taxon>Enterococcaceae</taxon>
        <taxon>Enterococcus</taxon>
    </lineage>
</organism>
<dbReference type="eggNOG" id="COG0281">
    <property type="taxonomic scope" value="Bacteria"/>
</dbReference>
<feature type="domain" description="Malic enzyme N-terminal" evidence="4">
    <location>
        <begin position="67"/>
        <end position="202"/>
    </location>
</feature>
<dbReference type="InterPro" id="IPR046346">
    <property type="entry name" value="Aminoacid_DH-like_N_sf"/>
</dbReference>
<dbReference type="EMBL" id="AHYR01000006">
    <property type="protein sequence ID" value="EOT40748.1"/>
    <property type="molecule type" value="Genomic_DNA"/>
</dbReference>
<dbReference type="PRINTS" id="PR00072">
    <property type="entry name" value="MALOXRDTASE"/>
</dbReference>
<comment type="caution">
    <text evidence="5">The sequence shown here is derived from an EMBL/GenBank/DDBJ whole genome shotgun (WGS) entry which is preliminary data.</text>
</comment>
<evidence type="ECO:0000256" key="2">
    <source>
        <dbReference type="PIRSR" id="PIRSR000106-1"/>
    </source>
</evidence>
<comment type="similarity">
    <text evidence="3">Belongs to the malic enzymes family.</text>
</comment>
<dbReference type="GO" id="GO:0005829">
    <property type="term" value="C:cytosol"/>
    <property type="evidence" value="ECO:0007669"/>
    <property type="project" value="TreeGrafter"/>
</dbReference>
<dbReference type="PATRIC" id="fig|1139219.3.peg.1623"/>
<keyword evidence="1" id="KW-0520">NAD</keyword>
<evidence type="ECO:0000313" key="5">
    <source>
        <dbReference type="EMBL" id="EOT40748.1"/>
    </source>
</evidence>
<dbReference type="InterPro" id="IPR012301">
    <property type="entry name" value="Malic_N_dom"/>
</dbReference>
<dbReference type="HOGENOM" id="CLU_011405_1_2_9"/>
<protein>
    <submittedName>
        <fullName evidence="5">Malolactic enzyme</fullName>
    </submittedName>
</protein>